<dbReference type="GO" id="GO:0004161">
    <property type="term" value="F:dimethylallyltranstransferase activity"/>
    <property type="evidence" value="ECO:0007669"/>
    <property type="project" value="UniProtKB-EC"/>
</dbReference>
<protein>
    <submittedName>
        <fullName evidence="8">Geranyltranstransferase</fullName>
        <ecNumber evidence="8">2.5.1.1</ecNumber>
        <ecNumber evidence="8">2.5.1.10</ecNumber>
    </submittedName>
</protein>
<dbReference type="PROSITE" id="PS00723">
    <property type="entry name" value="POLYPRENYL_SYNTHASE_1"/>
    <property type="match status" value="1"/>
</dbReference>
<keyword evidence="9" id="KW-1185">Reference proteome</keyword>
<dbReference type="GO" id="GO:0005737">
    <property type="term" value="C:cytoplasm"/>
    <property type="evidence" value="ECO:0007669"/>
    <property type="project" value="UniProtKB-ARBA"/>
</dbReference>
<dbReference type="Pfam" id="PF00348">
    <property type="entry name" value="polyprenyl_synt"/>
    <property type="match status" value="1"/>
</dbReference>
<dbReference type="InterPro" id="IPR033749">
    <property type="entry name" value="Polyprenyl_synt_CS"/>
</dbReference>
<dbReference type="SFLD" id="SFLDG01017">
    <property type="entry name" value="Polyprenyl_Transferase_Like"/>
    <property type="match status" value="1"/>
</dbReference>
<sequence>MQHIKEKMGVFQERSAQALDQILPSIEILPNRLHEAIRYAVLGKGKKIRPLLVYSAGAIFGAPDEILDTPACAVELIHTYSLVHDDLPSMDNDDLRRGRPTCHKMFDEATALLVGDSLQTLAFQVLANPSLAVPSDHQIRMIELLSIASGSLGMAGGQAVDLESVGKQLTLSELETIHTLKTGALIRASVLLGAWCYPKIDTSTLEKLDQFALRIGLAFQIQDDVLDVESDTDTLGKPQGSDMVKDKPTYPALLGLDQAKQKAQILLHEATEILKSIDGTTEYLEWLARFIVTRNY</sequence>
<keyword evidence="4" id="KW-0479">Metal-binding</keyword>
<dbReference type="PANTHER" id="PTHR43281:SF1">
    <property type="entry name" value="FARNESYL DIPHOSPHATE SYNTHASE"/>
    <property type="match status" value="1"/>
</dbReference>
<dbReference type="EC" id="2.5.1.1" evidence="8"/>
<dbReference type="Proteomes" id="UP000516072">
    <property type="component" value="Chromosome"/>
</dbReference>
<dbReference type="PANTHER" id="PTHR43281">
    <property type="entry name" value="FARNESYL DIPHOSPHATE SYNTHASE"/>
    <property type="match status" value="1"/>
</dbReference>
<accession>A0A7G1Q833</accession>
<evidence type="ECO:0000313" key="8">
    <source>
        <dbReference type="EMBL" id="CAB1274934.1"/>
    </source>
</evidence>
<evidence type="ECO:0000256" key="3">
    <source>
        <dbReference type="ARBA" id="ARBA00022679"/>
    </source>
</evidence>
<comment type="cofactor">
    <cofactor evidence="1">
        <name>Mg(2+)</name>
        <dbReference type="ChEBI" id="CHEBI:18420"/>
    </cofactor>
</comment>
<evidence type="ECO:0000256" key="1">
    <source>
        <dbReference type="ARBA" id="ARBA00001946"/>
    </source>
</evidence>
<dbReference type="InterPro" id="IPR008949">
    <property type="entry name" value="Isoprenoid_synthase_dom_sf"/>
</dbReference>
<dbReference type="SFLD" id="SFLDS00005">
    <property type="entry name" value="Isoprenoid_Synthase_Type_I"/>
    <property type="match status" value="1"/>
</dbReference>
<evidence type="ECO:0000256" key="2">
    <source>
        <dbReference type="ARBA" id="ARBA00006706"/>
    </source>
</evidence>
<keyword evidence="5" id="KW-0460">Magnesium</keyword>
<dbReference type="GO" id="GO:0008654">
    <property type="term" value="P:phospholipid biosynthetic process"/>
    <property type="evidence" value="ECO:0007669"/>
    <property type="project" value="UniProtKB-ARBA"/>
</dbReference>
<name>A0A7G1Q833_9GAMM</name>
<evidence type="ECO:0000313" key="9">
    <source>
        <dbReference type="Proteomes" id="UP000516072"/>
    </source>
</evidence>
<dbReference type="PROSITE" id="PS00444">
    <property type="entry name" value="POLYPRENYL_SYNTHASE_2"/>
    <property type="match status" value="1"/>
</dbReference>
<dbReference type="SUPFAM" id="SSF48576">
    <property type="entry name" value="Terpenoid synthases"/>
    <property type="match status" value="1"/>
</dbReference>
<dbReference type="InterPro" id="IPR053378">
    <property type="entry name" value="Prenyl_diphosphate_synthase"/>
</dbReference>
<keyword evidence="3 7" id="KW-0808">Transferase</keyword>
<dbReference type="InterPro" id="IPR000092">
    <property type="entry name" value="Polyprenyl_synt"/>
</dbReference>
<dbReference type="CDD" id="cd00685">
    <property type="entry name" value="Trans_IPPS_HT"/>
    <property type="match status" value="1"/>
</dbReference>
<dbReference type="Gene3D" id="1.10.600.10">
    <property type="entry name" value="Farnesyl Diphosphate Synthase"/>
    <property type="match status" value="1"/>
</dbReference>
<keyword evidence="6" id="KW-0414">Isoprene biosynthesis</keyword>
<dbReference type="EMBL" id="LR778175">
    <property type="protein sequence ID" value="CAB1274934.1"/>
    <property type="molecule type" value="Genomic_DNA"/>
</dbReference>
<dbReference type="GO" id="GO:0046872">
    <property type="term" value="F:metal ion binding"/>
    <property type="evidence" value="ECO:0007669"/>
    <property type="project" value="UniProtKB-KW"/>
</dbReference>
<dbReference type="AlphaFoldDB" id="A0A7G1Q833"/>
<dbReference type="GO" id="GO:0016114">
    <property type="term" value="P:terpenoid biosynthetic process"/>
    <property type="evidence" value="ECO:0007669"/>
    <property type="project" value="UniProtKB-ARBA"/>
</dbReference>
<evidence type="ECO:0000256" key="7">
    <source>
        <dbReference type="RuleBase" id="RU004466"/>
    </source>
</evidence>
<dbReference type="EC" id="2.5.1.10" evidence="8"/>
<evidence type="ECO:0000256" key="5">
    <source>
        <dbReference type="ARBA" id="ARBA00022842"/>
    </source>
</evidence>
<dbReference type="FunFam" id="1.10.600.10:FF:000001">
    <property type="entry name" value="Geranylgeranyl diphosphate synthase"/>
    <property type="match status" value="1"/>
</dbReference>
<reference evidence="8 9" key="1">
    <citation type="submission" date="2020-03" db="EMBL/GenBank/DDBJ databases">
        <authorList>
            <person name="Picone N."/>
        </authorList>
    </citation>
    <scope>NUCLEOTIDE SEQUENCE [LARGE SCALE GENOMIC DNA]</scope>
    <source>
        <strain evidence="8">NSCAC1</strain>
    </source>
</reference>
<gene>
    <name evidence="8" type="primary">ispA</name>
    <name evidence="8" type="ORF">NSCAC_0416</name>
</gene>
<dbReference type="RefSeq" id="WP_197744774.1">
    <property type="nucleotide sequence ID" value="NZ_LR778175.1"/>
</dbReference>
<dbReference type="NCBIfam" id="NF045485">
    <property type="entry name" value="FPPsyn"/>
    <property type="match status" value="1"/>
</dbReference>
<proteinExistence type="inferred from homology"/>
<evidence type="ECO:0000256" key="4">
    <source>
        <dbReference type="ARBA" id="ARBA00022723"/>
    </source>
</evidence>
<comment type="similarity">
    <text evidence="2 7">Belongs to the FPP/GGPP synthase family.</text>
</comment>
<evidence type="ECO:0000256" key="6">
    <source>
        <dbReference type="ARBA" id="ARBA00023229"/>
    </source>
</evidence>
<organism evidence="8 9">
    <name type="scientific">Candidatus Nitrosacidococcus tergens</name>
    <dbReference type="NCBI Taxonomy" id="553981"/>
    <lineage>
        <taxon>Bacteria</taxon>
        <taxon>Pseudomonadati</taxon>
        <taxon>Pseudomonadota</taxon>
        <taxon>Gammaproteobacteria</taxon>
        <taxon>Chromatiales</taxon>
        <taxon>Chromatiaceae</taxon>
        <taxon>Candidatus Nitrosacidococcus</taxon>
    </lineage>
</organism>
<dbReference type="KEGG" id="ntg:NSCAC_0416"/>
<dbReference type="GO" id="GO:0004337">
    <property type="term" value="F:(2E,6E)-farnesyl diphosphate synthase activity"/>
    <property type="evidence" value="ECO:0007669"/>
    <property type="project" value="UniProtKB-EC"/>
</dbReference>